<proteinExistence type="inferred from homology"/>
<dbReference type="AlphaFoldDB" id="A0AAD7UZ80"/>
<evidence type="ECO:0000256" key="7">
    <source>
        <dbReference type="ARBA" id="ARBA00023175"/>
    </source>
</evidence>
<dbReference type="GO" id="GO:0003777">
    <property type="term" value="F:microtubule motor activity"/>
    <property type="evidence" value="ECO:0007669"/>
    <property type="project" value="InterPro"/>
</dbReference>
<dbReference type="PRINTS" id="PR00380">
    <property type="entry name" value="KINESINHEAVY"/>
</dbReference>
<feature type="binding site" evidence="10">
    <location>
        <begin position="97"/>
        <end position="104"/>
    </location>
    <ligand>
        <name>ATP</name>
        <dbReference type="ChEBI" id="CHEBI:30616"/>
    </ligand>
</feature>
<dbReference type="InterPro" id="IPR019821">
    <property type="entry name" value="Kinesin_motor_CS"/>
</dbReference>
<dbReference type="GO" id="GO:0008017">
    <property type="term" value="F:microtubule binding"/>
    <property type="evidence" value="ECO:0007669"/>
    <property type="project" value="InterPro"/>
</dbReference>
<dbReference type="GO" id="GO:0005874">
    <property type="term" value="C:microtubule"/>
    <property type="evidence" value="ECO:0007669"/>
    <property type="project" value="UniProtKB-KW"/>
</dbReference>
<feature type="compositionally biased region" description="Low complexity" evidence="13">
    <location>
        <begin position="554"/>
        <end position="574"/>
    </location>
</feature>
<evidence type="ECO:0000259" key="14">
    <source>
        <dbReference type="PROSITE" id="PS50067"/>
    </source>
</evidence>
<dbReference type="GO" id="GO:0051231">
    <property type="term" value="P:spindle elongation"/>
    <property type="evidence" value="ECO:0007669"/>
    <property type="project" value="TreeGrafter"/>
</dbReference>
<dbReference type="GO" id="GO:0007018">
    <property type="term" value="P:microtubule-based movement"/>
    <property type="evidence" value="ECO:0007669"/>
    <property type="project" value="InterPro"/>
</dbReference>
<dbReference type="GO" id="GO:0007052">
    <property type="term" value="P:mitotic spindle organization"/>
    <property type="evidence" value="ECO:0007669"/>
    <property type="project" value="TreeGrafter"/>
</dbReference>
<reference evidence="15 16" key="1">
    <citation type="submission" date="2023-03" db="EMBL/GenBank/DDBJ databases">
        <title>Genome sequence of Lichtheimia ornata CBS 291.66.</title>
        <authorList>
            <person name="Mohabir J.T."/>
            <person name="Shea T.P."/>
            <person name="Kurbessoian T."/>
            <person name="Berby B."/>
            <person name="Fontaine J."/>
            <person name="Livny J."/>
            <person name="Gnirke A."/>
            <person name="Stajich J.E."/>
            <person name="Cuomo C.A."/>
        </authorList>
    </citation>
    <scope>NUCLEOTIDE SEQUENCE [LARGE SCALE GENOMIC DNA]</scope>
    <source>
        <strain evidence="15">CBS 291.66</strain>
    </source>
</reference>
<dbReference type="PANTHER" id="PTHR47969">
    <property type="entry name" value="CHROMOSOME-ASSOCIATED KINESIN KIF4A-RELATED"/>
    <property type="match status" value="1"/>
</dbReference>
<dbReference type="CDD" id="cd01372">
    <property type="entry name" value="KISc_KIF4"/>
    <property type="match status" value="1"/>
</dbReference>
<evidence type="ECO:0000256" key="6">
    <source>
        <dbReference type="ARBA" id="ARBA00023054"/>
    </source>
</evidence>
<evidence type="ECO:0000256" key="3">
    <source>
        <dbReference type="ARBA" id="ARBA00022701"/>
    </source>
</evidence>
<keyword evidence="8" id="KW-0206">Cytoskeleton</keyword>
<keyword evidence="3 11" id="KW-0493">Microtubule</keyword>
<evidence type="ECO:0000256" key="10">
    <source>
        <dbReference type="PROSITE-ProRule" id="PRU00283"/>
    </source>
</evidence>
<evidence type="ECO:0000256" key="1">
    <source>
        <dbReference type="ARBA" id="ARBA00004245"/>
    </source>
</evidence>
<comment type="subcellular location">
    <subcellularLocation>
        <location evidence="1">Cytoplasm</location>
        <location evidence="1">Cytoskeleton</location>
    </subcellularLocation>
</comment>
<dbReference type="Proteomes" id="UP001234581">
    <property type="component" value="Unassembled WGS sequence"/>
</dbReference>
<dbReference type="GO" id="GO:0005875">
    <property type="term" value="C:microtubule associated complex"/>
    <property type="evidence" value="ECO:0007669"/>
    <property type="project" value="TreeGrafter"/>
</dbReference>
<evidence type="ECO:0000256" key="8">
    <source>
        <dbReference type="ARBA" id="ARBA00023212"/>
    </source>
</evidence>
<keyword evidence="5 10" id="KW-0067">ATP-binding</keyword>
<dbReference type="PROSITE" id="PS00411">
    <property type="entry name" value="KINESIN_MOTOR_1"/>
    <property type="match status" value="1"/>
</dbReference>
<dbReference type="Gene3D" id="3.40.850.10">
    <property type="entry name" value="Kinesin motor domain"/>
    <property type="match status" value="1"/>
</dbReference>
<evidence type="ECO:0000256" key="4">
    <source>
        <dbReference type="ARBA" id="ARBA00022741"/>
    </source>
</evidence>
<dbReference type="Pfam" id="PF00225">
    <property type="entry name" value="Kinesin"/>
    <property type="match status" value="1"/>
</dbReference>
<dbReference type="SMART" id="SM00129">
    <property type="entry name" value="KISc"/>
    <property type="match status" value="1"/>
</dbReference>
<evidence type="ECO:0000256" key="5">
    <source>
        <dbReference type="ARBA" id="ARBA00022840"/>
    </source>
</evidence>
<evidence type="ECO:0000256" key="9">
    <source>
        <dbReference type="ARBA" id="ARBA00034704"/>
    </source>
</evidence>
<dbReference type="PANTHER" id="PTHR47969:SF15">
    <property type="entry name" value="CHROMOSOME-ASSOCIATED KINESIN KIF4A-RELATED"/>
    <property type="match status" value="1"/>
</dbReference>
<sequence length="800" mass="90835">MTRDTSRHHHTASIQVALRIRPLTSQDRAQPRFASLTEDDILEVQDNSVHVIPHNKTFHFDHVFRPSCSQAEIFSTVGDALVNKFVDGYNATILAYGQTSSGKTYTMGTAASRLQEDGIVPRAVSKLFGLLHGDNSIGQSSIKVSFIEIYNEEVIDLLSRYPPSERPPITIREDPKGHIYWTGVREMTVHSACDVLDFLQQGSRNRATGATDMNDKSSRSHAILTLSLKRRSDRGDNKGMMVTSKFHFVDLAGSERLKRTAAQGDRRKEGININAGLLALGNVISVLGSDKQQQHVPYRDSKLTRLLQDSLGGNAATLMIACVSPAEYNLSETANTLQYASRARHIKNKLQQVEEWMTTDNIELLRNMVASLLKHQQPIGDNTTEPTYQQQRLMIVDLQHQLKTQKHEMSATHKKNRLVEQELHQLKQRNQQSLCTSDFSYLVGPVIEEYEKCISALESQLAMARAALNHADREIDEQHKKVEKYEIVMDEQERLIQEYERNNKNSKQQHDLEKELDALRLKNHGLQLDLFQMSRKYLELQRHEEDDDGDYKRASVSSTSSHSSSGSTVVAAASGGEGGGGQSNEKWHEDRKALHDQIQRLRCNVLALQTQADERDNAAESRIQRMNEKLQAVIKQKEELQAKLYENRNEDADGFFHSRRRDIDLPETTSQYVALHDQYSDLTDRMQSAVDKLRAVVQSSRKSAVLMRHMADFERQLEKHKSKVMDATLKLEVEFDEFFQQRNTDKIVLVLCRAKHGLHDLSLTAVKLEEKVQQAELALTDRAIIPTTTPAISTYTSLYS</sequence>
<gene>
    <name evidence="15" type="ORF">O0I10_008200</name>
</gene>
<keyword evidence="4 10" id="KW-0547">Nucleotide-binding</keyword>
<dbReference type="RefSeq" id="XP_058341100.1">
    <property type="nucleotide sequence ID" value="XM_058488207.1"/>
</dbReference>
<keyword evidence="6 12" id="KW-0175">Coiled coil</keyword>
<dbReference type="GO" id="GO:0005524">
    <property type="term" value="F:ATP binding"/>
    <property type="evidence" value="ECO:0007669"/>
    <property type="project" value="UniProtKB-UniRule"/>
</dbReference>
<evidence type="ECO:0000256" key="2">
    <source>
        <dbReference type="ARBA" id="ARBA00022490"/>
    </source>
</evidence>
<dbReference type="InterPro" id="IPR027640">
    <property type="entry name" value="Kinesin-like_fam"/>
</dbReference>
<keyword evidence="7 10" id="KW-0505">Motor protein</keyword>
<evidence type="ECO:0000256" key="12">
    <source>
        <dbReference type="SAM" id="Coils"/>
    </source>
</evidence>
<evidence type="ECO:0000256" key="13">
    <source>
        <dbReference type="SAM" id="MobiDB-lite"/>
    </source>
</evidence>
<feature type="region of interest" description="Disordered" evidence="13">
    <location>
        <begin position="543"/>
        <end position="589"/>
    </location>
</feature>
<evidence type="ECO:0000256" key="11">
    <source>
        <dbReference type="RuleBase" id="RU000394"/>
    </source>
</evidence>
<accession>A0AAD7UZ80</accession>
<keyword evidence="2" id="KW-0963">Cytoplasm</keyword>
<protein>
    <recommendedName>
        <fullName evidence="11">Kinesin-like protein</fullName>
    </recommendedName>
</protein>
<dbReference type="FunFam" id="3.40.850.10:FF:000019">
    <property type="entry name" value="Kinesin-like protein KIN-5D"/>
    <property type="match status" value="1"/>
</dbReference>
<feature type="domain" description="Kinesin motor" evidence="14">
    <location>
        <begin position="13"/>
        <end position="346"/>
    </location>
</feature>
<keyword evidence="16" id="KW-1185">Reference proteome</keyword>
<comment type="similarity">
    <text evidence="9">Belongs to the TRAFAC class myosin-kinesin ATPase superfamily. Kinesin family. KIN-5/BimC subfamily.</text>
</comment>
<dbReference type="InterPro" id="IPR001752">
    <property type="entry name" value="Kinesin_motor_dom"/>
</dbReference>
<organism evidence="15 16">
    <name type="scientific">Lichtheimia ornata</name>
    <dbReference type="NCBI Taxonomy" id="688661"/>
    <lineage>
        <taxon>Eukaryota</taxon>
        <taxon>Fungi</taxon>
        <taxon>Fungi incertae sedis</taxon>
        <taxon>Mucoromycota</taxon>
        <taxon>Mucoromycotina</taxon>
        <taxon>Mucoromycetes</taxon>
        <taxon>Mucorales</taxon>
        <taxon>Lichtheimiaceae</taxon>
        <taxon>Lichtheimia</taxon>
    </lineage>
</organism>
<dbReference type="GeneID" id="83215607"/>
<evidence type="ECO:0000313" key="16">
    <source>
        <dbReference type="Proteomes" id="UP001234581"/>
    </source>
</evidence>
<dbReference type="InterPro" id="IPR036961">
    <property type="entry name" value="Kinesin_motor_dom_sf"/>
</dbReference>
<dbReference type="EMBL" id="JARTCD010000042">
    <property type="protein sequence ID" value="KAJ8656187.1"/>
    <property type="molecule type" value="Genomic_DNA"/>
</dbReference>
<dbReference type="PROSITE" id="PS50067">
    <property type="entry name" value="KINESIN_MOTOR_2"/>
    <property type="match status" value="1"/>
</dbReference>
<name>A0AAD7UZ80_9FUNG</name>
<dbReference type="SUPFAM" id="SSF52540">
    <property type="entry name" value="P-loop containing nucleoside triphosphate hydrolases"/>
    <property type="match status" value="1"/>
</dbReference>
<feature type="coiled-coil region" evidence="12">
    <location>
        <begin position="409"/>
        <end position="529"/>
    </location>
</feature>
<comment type="caution">
    <text evidence="15">The sequence shown here is derived from an EMBL/GenBank/DDBJ whole genome shotgun (WGS) entry which is preliminary data.</text>
</comment>
<evidence type="ECO:0000313" key="15">
    <source>
        <dbReference type="EMBL" id="KAJ8656187.1"/>
    </source>
</evidence>
<dbReference type="InterPro" id="IPR027417">
    <property type="entry name" value="P-loop_NTPase"/>
</dbReference>